<evidence type="ECO:0000256" key="1">
    <source>
        <dbReference type="ARBA" id="ARBA00022946"/>
    </source>
</evidence>
<dbReference type="InterPro" id="IPR045179">
    <property type="entry name" value="YgfZ/GcvT"/>
</dbReference>
<accession>A0A9D1Q595</accession>
<protein>
    <submittedName>
        <fullName evidence="3">Folate-binding protein</fullName>
    </submittedName>
</protein>
<reference evidence="3" key="1">
    <citation type="journal article" date="2021" name="PeerJ">
        <title>Extensive microbial diversity within the chicken gut microbiome revealed by metagenomics and culture.</title>
        <authorList>
            <person name="Gilroy R."/>
            <person name="Ravi A."/>
            <person name="Getino M."/>
            <person name="Pursley I."/>
            <person name="Horton D.L."/>
            <person name="Alikhan N.F."/>
            <person name="Baker D."/>
            <person name="Gharbi K."/>
            <person name="Hall N."/>
            <person name="Watson M."/>
            <person name="Adriaenssens E.M."/>
            <person name="Foster-Nyarko E."/>
            <person name="Jarju S."/>
            <person name="Secka A."/>
            <person name="Antonio M."/>
            <person name="Oren A."/>
            <person name="Chaudhuri R.R."/>
            <person name="La Ragione R."/>
            <person name="Hildebrand F."/>
            <person name="Pallen M.J."/>
        </authorList>
    </citation>
    <scope>NUCLEOTIDE SEQUENCE</scope>
    <source>
        <strain evidence="3">CHK160-9182</strain>
    </source>
</reference>
<dbReference type="InterPro" id="IPR057460">
    <property type="entry name" value="CAF17_C"/>
</dbReference>
<feature type="domain" description="CAF17 C-terminal" evidence="2">
    <location>
        <begin position="160"/>
        <end position="214"/>
    </location>
</feature>
<comment type="caution">
    <text evidence="3">The sequence shown here is derived from an EMBL/GenBank/DDBJ whole genome shotgun (WGS) entry which is preliminary data.</text>
</comment>
<evidence type="ECO:0000259" key="2">
    <source>
        <dbReference type="Pfam" id="PF25455"/>
    </source>
</evidence>
<proteinExistence type="predicted"/>
<dbReference type="EMBL" id="DXHP01000070">
    <property type="protein sequence ID" value="HIW06299.1"/>
    <property type="molecule type" value="Genomic_DNA"/>
</dbReference>
<keyword evidence="1" id="KW-0809">Transit peptide</keyword>
<name>A0A9D1Q595_9GAMM</name>
<dbReference type="NCBIfam" id="TIGR03317">
    <property type="entry name" value="ygfZ_signature"/>
    <property type="match status" value="1"/>
</dbReference>
<dbReference type="GO" id="GO:0016226">
    <property type="term" value="P:iron-sulfur cluster assembly"/>
    <property type="evidence" value="ECO:0007669"/>
    <property type="project" value="TreeGrafter"/>
</dbReference>
<sequence>MSIKLNRLIVAGKDAANFLQGQTTADINKLTFIGQVSAHQYGLSAICNRQGRVISLFWAIKVDDETFHLLLPESLAEAVQKHLTIFIFRSKVTITRDEPSEEDLKTLPQSLIIPWIIDENSEEYVPQMLSLDLLDAINFKKGCYTGQEIVARMQYLGKHKRRLAHIIADNAAELIVNAKILDENEKEAGTIVYSEGNEALAVIRLEHQDHSLKIHSPIQITKIWHDDEAEN</sequence>
<dbReference type="InterPro" id="IPR017703">
    <property type="entry name" value="YgfZ/GCV_T_CS"/>
</dbReference>
<dbReference type="Pfam" id="PF25455">
    <property type="entry name" value="Beta-barrel_CAF17_C"/>
    <property type="match status" value="1"/>
</dbReference>
<dbReference type="Proteomes" id="UP000823934">
    <property type="component" value="Unassembled WGS sequence"/>
</dbReference>
<dbReference type="PANTHER" id="PTHR22602">
    <property type="entry name" value="TRANSFERASE CAF17, MITOCHONDRIAL-RELATED"/>
    <property type="match status" value="1"/>
</dbReference>
<evidence type="ECO:0000313" key="4">
    <source>
        <dbReference type="Proteomes" id="UP000823934"/>
    </source>
</evidence>
<dbReference type="SUPFAM" id="SSF103025">
    <property type="entry name" value="Folate-binding domain"/>
    <property type="match status" value="1"/>
</dbReference>
<reference evidence="3" key="2">
    <citation type="submission" date="2021-04" db="EMBL/GenBank/DDBJ databases">
        <authorList>
            <person name="Gilroy R."/>
        </authorList>
    </citation>
    <scope>NUCLEOTIDE SEQUENCE</scope>
    <source>
        <strain evidence="3">CHK160-9182</strain>
    </source>
</reference>
<organism evidence="3 4">
    <name type="scientific">Candidatus Ignatzschineria merdigallinarum</name>
    <dbReference type="NCBI Taxonomy" id="2838621"/>
    <lineage>
        <taxon>Bacteria</taxon>
        <taxon>Pseudomonadati</taxon>
        <taxon>Pseudomonadota</taxon>
        <taxon>Gammaproteobacteria</taxon>
        <taxon>Cardiobacteriales</taxon>
        <taxon>Ignatzschineriaceae</taxon>
        <taxon>Ignatzschineria</taxon>
    </lineage>
</organism>
<dbReference type="Gene3D" id="3.30.70.1400">
    <property type="entry name" value="Aminomethyltransferase beta-barrel domains"/>
    <property type="match status" value="1"/>
</dbReference>
<evidence type="ECO:0000313" key="3">
    <source>
        <dbReference type="EMBL" id="HIW06299.1"/>
    </source>
</evidence>
<gene>
    <name evidence="3" type="ORF">H9889_03105</name>
</gene>
<dbReference type="Gene3D" id="2.40.30.160">
    <property type="match status" value="1"/>
</dbReference>
<dbReference type="PANTHER" id="PTHR22602:SF0">
    <property type="entry name" value="TRANSFERASE CAF17, MITOCHONDRIAL-RELATED"/>
    <property type="match status" value="1"/>
</dbReference>
<dbReference type="AlphaFoldDB" id="A0A9D1Q595"/>